<comment type="caution">
    <text evidence="1">The sequence shown here is derived from an EMBL/GenBank/DDBJ whole genome shotgun (WGS) entry which is preliminary data.</text>
</comment>
<gene>
    <name evidence="1" type="primary">ICME</name>
    <name evidence="1" type="ORF">SNAT2548_LOCUS14975</name>
</gene>
<dbReference type="InterPro" id="IPR029058">
    <property type="entry name" value="AB_hydrolase_fold"/>
</dbReference>
<evidence type="ECO:0000313" key="1">
    <source>
        <dbReference type="EMBL" id="CAE7282500.1"/>
    </source>
</evidence>
<dbReference type="OrthoDB" id="16520at2759"/>
<dbReference type="Proteomes" id="UP000604046">
    <property type="component" value="Unassembled WGS sequence"/>
</dbReference>
<name>A0A812MX40_9DINO</name>
<proteinExistence type="predicted"/>
<dbReference type="AlphaFoldDB" id="A0A812MX40"/>
<reference evidence="1" key="1">
    <citation type="submission" date="2021-02" db="EMBL/GenBank/DDBJ databases">
        <authorList>
            <person name="Dougan E. K."/>
            <person name="Rhodes N."/>
            <person name="Thang M."/>
            <person name="Chan C."/>
        </authorList>
    </citation>
    <scope>NUCLEOTIDE SEQUENCE</scope>
</reference>
<organism evidence="1 2">
    <name type="scientific">Symbiodinium natans</name>
    <dbReference type="NCBI Taxonomy" id="878477"/>
    <lineage>
        <taxon>Eukaryota</taxon>
        <taxon>Sar</taxon>
        <taxon>Alveolata</taxon>
        <taxon>Dinophyceae</taxon>
        <taxon>Suessiales</taxon>
        <taxon>Symbiodiniaceae</taxon>
        <taxon>Symbiodinium</taxon>
    </lineage>
</organism>
<dbReference type="SUPFAM" id="SSF53474">
    <property type="entry name" value="alpha/beta-Hydrolases"/>
    <property type="match status" value="1"/>
</dbReference>
<dbReference type="EMBL" id="CAJNDS010001824">
    <property type="protein sequence ID" value="CAE7282500.1"/>
    <property type="molecule type" value="Genomic_DNA"/>
</dbReference>
<protein>
    <submittedName>
        <fullName evidence="1">ICME protein</fullName>
    </submittedName>
</protein>
<dbReference type="Gene3D" id="3.40.50.1820">
    <property type="entry name" value="alpha/beta hydrolase"/>
    <property type="match status" value="1"/>
</dbReference>
<keyword evidence="2" id="KW-1185">Reference proteome</keyword>
<accession>A0A812MX40</accession>
<evidence type="ECO:0000313" key="2">
    <source>
        <dbReference type="Proteomes" id="UP000604046"/>
    </source>
</evidence>
<sequence length="71" mass="7726">MLLLHGTADPVVSFDQSLALAGALENSSVVHLLMLAARQSHGCWGVPGGICIQWLLFASERFFAWTFAHQT</sequence>